<evidence type="ECO:0000256" key="3">
    <source>
        <dbReference type="ARBA" id="ARBA00022605"/>
    </source>
</evidence>
<dbReference type="SUPFAM" id="SSF51905">
    <property type="entry name" value="FAD/NAD(P)-binding domain"/>
    <property type="match status" value="1"/>
</dbReference>
<evidence type="ECO:0000256" key="11">
    <source>
        <dbReference type="ARBA" id="ARBA00060997"/>
    </source>
</evidence>
<comment type="similarity">
    <text evidence="11">Belongs to the gamma-glutamyl phosphate reductase family.</text>
</comment>
<reference evidence="15" key="1">
    <citation type="submission" date="2020-05" db="EMBL/GenBank/DDBJ databases">
        <title>Phylogenomic resolution of chytrid fungi.</title>
        <authorList>
            <person name="Stajich J.E."/>
            <person name="Amses K."/>
            <person name="Simmons R."/>
            <person name="Seto K."/>
            <person name="Myers J."/>
            <person name="Bonds A."/>
            <person name="Quandt C.A."/>
            <person name="Barry K."/>
            <person name="Liu P."/>
            <person name="Grigoriev I."/>
            <person name="Longcore J.E."/>
            <person name="James T.Y."/>
        </authorList>
    </citation>
    <scope>NUCLEOTIDE SEQUENCE</scope>
    <source>
        <strain evidence="15">PLAUS21</strain>
    </source>
</reference>
<dbReference type="NCBIfam" id="TIGR00407">
    <property type="entry name" value="proA"/>
    <property type="match status" value="1"/>
</dbReference>
<dbReference type="NCBIfam" id="NF001221">
    <property type="entry name" value="PRK00197.1"/>
    <property type="match status" value="1"/>
</dbReference>
<dbReference type="SUPFAM" id="SSF53720">
    <property type="entry name" value="ALDH-like"/>
    <property type="match status" value="1"/>
</dbReference>
<keyword evidence="8" id="KW-0560">Oxidoreductase</keyword>
<evidence type="ECO:0000256" key="6">
    <source>
        <dbReference type="ARBA" id="ARBA00022827"/>
    </source>
</evidence>
<dbReference type="InterPro" id="IPR000965">
    <property type="entry name" value="GPR_dom"/>
</dbReference>
<dbReference type="PROSITE" id="PS01223">
    <property type="entry name" value="PROA"/>
    <property type="match status" value="1"/>
</dbReference>
<dbReference type="InterPro" id="IPR016163">
    <property type="entry name" value="Ald_DH_C"/>
</dbReference>
<dbReference type="Pfam" id="PF13450">
    <property type="entry name" value="NAD_binding_8"/>
    <property type="match status" value="1"/>
</dbReference>
<dbReference type="CDD" id="cd07079">
    <property type="entry name" value="ALDH_F18-19_ProA-GPR"/>
    <property type="match status" value="1"/>
</dbReference>
<feature type="domain" description="Aldehyde dehydrogenase" evidence="14">
    <location>
        <begin position="7"/>
        <end position="277"/>
    </location>
</feature>
<comment type="caution">
    <text evidence="15">The sequence shown here is derived from an EMBL/GenBank/DDBJ whole genome shotgun (WGS) entry which is preliminary data.</text>
</comment>
<dbReference type="AlphaFoldDB" id="A0AAD5UH91"/>
<organism evidence="15 16">
    <name type="scientific">Boothiomyces macroporosus</name>
    <dbReference type="NCBI Taxonomy" id="261099"/>
    <lineage>
        <taxon>Eukaryota</taxon>
        <taxon>Fungi</taxon>
        <taxon>Fungi incertae sedis</taxon>
        <taxon>Chytridiomycota</taxon>
        <taxon>Chytridiomycota incertae sedis</taxon>
        <taxon>Chytridiomycetes</taxon>
        <taxon>Rhizophydiales</taxon>
        <taxon>Terramycetaceae</taxon>
        <taxon>Boothiomyces</taxon>
    </lineage>
</organism>
<dbReference type="Pfam" id="PF00743">
    <property type="entry name" value="FMO-like"/>
    <property type="match status" value="1"/>
</dbReference>
<dbReference type="FunFam" id="3.40.309.10:FF:000006">
    <property type="entry name" value="Gamma-glutamyl phosphate reductase"/>
    <property type="match status" value="1"/>
</dbReference>
<evidence type="ECO:0000259" key="14">
    <source>
        <dbReference type="Pfam" id="PF00171"/>
    </source>
</evidence>
<dbReference type="Proteomes" id="UP001210925">
    <property type="component" value="Unassembled WGS sequence"/>
</dbReference>
<proteinExistence type="inferred from homology"/>
<comment type="catalytic activity">
    <reaction evidence="9">
        <text>L-glutamate 5-semialdehyde + phosphate + NADP(+) = L-glutamyl 5-phosphate + NADPH + H(+)</text>
        <dbReference type="Rhea" id="RHEA:19541"/>
        <dbReference type="ChEBI" id="CHEBI:15378"/>
        <dbReference type="ChEBI" id="CHEBI:43474"/>
        <dbReference type="ChEBI" id="CHEBI:57783"/>
        <dbReference type="ChEBI" id="CHEBI:58066"/>
        <dbReference type="ChEBI" id="CHEBI:58274"/>
        <dbReference type="ChEBI" id="CHEBI:58349"/>
        <dbReference type="EC" id="1.2.1.41"/>
    </reaction>
</comment>
<dbReference type="Gene3D" id="3.50.50.60">
    <property type="entry name" value="FAD/NAD(P)-binding domain"/>
    <property type="match status" value="2"/>
</dbReference>
<dbReference type="InterPro" id="IPR020946">
    <property type="entry name" value="Flavin_mOase-like"/>
</dbReference>
<name>A0AAD5UH91_9FUNG</name>
<evidence type="ECO:0000256" key="7">
    <source>
        <dbReference type="ARBA" id="ARBA00022857"/>
    </source>
</evidence>
<dbReference type="GO" id="GO:0008652">
    <property type="term" value="P:amino acid biosynthetic process"/>
    <property type="evidence" value="ECO:0007669"/>
    <property type="project" value="UniProtKB-KW"/>
</dbReference>
<comment type="function">
    <text evidence="10">Catalyzes the NADPH dependent reduction of L-gamma-glutamyl 5-phosphate into L-glutamate 5-semialdehyde and phosphate. The product spontaneously undergoes cyclization to form 1-pyrroline-5-carboxylate.</text>
</comment>
<evidence type="ECO:0000256" key="10">
    <source>
        <dbReference type="ARBA" id="ARBA00059423"/>
    </source>
</evidence>
<keyword evidence="3" id="KW-0028">Amino-acid biosynthesis</keyword>
<dbReference type="EC" id="1.2.1.41" evidence="2"/>
<dbReference type="EMBL" id="JADGKB010000064">
    <property type="protein sequence ID" value="KAJ3255555.1"/>
    <property type="molecule type" value="Genomic_DNA"/>
</dbReference>
<dbReference type="GO" id="GO:0050661">
    <property type="term" value="F:NADP binding"/>
    <property type="evidence" value="ECO:0007669"/>
    <property type="project" value="InterPro"/>
</dbReference>
<keyword evidence="7" id="KW-0521">NADP</keyword>
<dbReference type="InterPro" id="IPR020593">
    <property type="entry name" value="G-glutamylP_reductase_CS"/>
</dbReference>
<dbReference type="PANTHER" id="PTHR11063:SF8">
    <property type="entry name" value="DELTA-1-PYRROLINE-5-CARBOXYLATE SYNTHASE"/>
    <property type="match status" value="1"/>
</dbReference>
<evidence type="ECO:0000313" key="15">
    <source>
        <dbReference type="EMBL" id="KAJ3255555.1"/>
    </source>
</evidence>
<evidence type="ECO:0000256" key="2">
    <source>
        <dbReference type="ARBA" id="ARBA00013002"/>
    </source>
</evidence>
<keyword evidence="6" id="KW-0274">FAD</keyword>
<keyword evidence="5" id="KW-0641">Proline biosynthesis</keyword>
<dbReference type="PANTHER" id="PTHR11063">
    <property type="entry name" value="GLUTAMATE SEMIALDEHYDE DEHYDROGENASE"/>
    <property type="match status" value="1"/>
</dbReference>
<comment type="pathway">
    <text evidence="1">Amino-acid biosynthesis; L-proline biosynthesis; L-glutamate 5-semialdehyde from L-glutamate: step 2/2.</text>
</comment>
<gene>
    <name evidence="15" type="ORF">HK103_006191</name>
</gene>
<dbReference type="InterPro" id="IPR016161">
    <property type="entry name" value="Ald_DH/histidinol_DH"/>
</dbReference>
<evidence type="ECO:0000256" key="9">
    <source>
        <dbReference type="ARBA" id="ARBA00049024"/>
    </source>
</evidence>
<keyword evidence="4" id="KW-0285">Flavoprotein</keyword>
<evidence type="ECO:0000313" key="16">
    <source>
        <dbReference type="Proteomes" id="UP001210925"/>
    </source>
</evidence>
<dbReference type="InterPro" id="IPR036188">
    <property type="entry name" value="FAD/NAD-bd_sf"/>
</dbReference>
<dbReference type="HAMAP" id="MF_00412">
    <property type="entry name" value="ProA"/>
    <property type="match status" value="1"/>
</dbReference>
<accession>A0AAD5UH91</accession>
<evidence type="ECO:0000256" key="4">
    <source>
        <dbReference type="ARBA" id="ARBA00022630"/>
    </source>
</evidence>
<dbReference type="GO" id="GO:0004350">
    <property type="term" value="F:glutamate-5-semialdehyde dehydrogenase activity"/>
    <property type="evidence" value="ECO:0007669"/>
    <property type="project" value="UniProtKB-EC"/>
</dbReference>
<evidence type="ECO:0000256" key="5">
    <source>
        <dbReference type="ARBA" id="ARBA00022650"/>
    </source>
</evidence>
<dbReference type="InterPro" id="IPR016162">
    <property type="entry name" value="Ald_DH_N"/>
</dbReference>
<dbReference type="InterPro" id="IPR015590">
    <property type="entry name" value="Aldehyde_DH_dom"/>
</dbReference>
<dbReference type="Gene3D" id="3.40.309.10">
    <property type="entry name" value="Aldehyde Dehydrogenase, Chain A, domain 2"/>
    <property type="match status" value="1"/>
</dbReference>
<dbReference type="Gene3D" id="3.40.605.10">
    <property type="entry name" value="Aldehyde Dehydrogenase, Chain A, domain 1"/>
    <property type="match status" value="1"/>
</dbReference>
<evidence type="ECO:0000256" key="13">
    <source>
        <dbReference type="ARBA" id="ARBA00077451"/>
    </source>
</evidence>
<dbReference type="GO" id="GO:0050660">
    <property type="term" value="F:flavin adenine dinucleotide binding"/>
    <property type="evidence" value="ECO:0007669"/>
    <property type="project" value="InterPro"/>
</dbReference>
<protein>
    <recommendedName>
        <fullName evidence="2">glutamate-5-semialdehyde dehydrogenase</fullName>
        <ecNumber evidence="2">1.2.1.41</ecNumber>
    </recommendedName>
    <alternativeName>
        <fullName evidence="13">Glutamate-5-semialdehyde dehydrogenase</fullName>
    </alternativeName>
    <alternativeName>
        <fullName evidence="12">Glutamyl-gamma-semialdehyde dehydrogenase</fullName>
    </alternativeName>
</protein>
<keyword evidence="16" id="KW-1185">Reference proteome</keyword>
<evidence type="ECO:0000256" key="12">
    <source>
        <dbReference type="ARBA" id="ARBA00075718"/>
    </source>
</evidence>
<evidence type="ECO:0000256" key="1">
    <source>
        <dbReference type="ARBA" id="ARBA00004985"/>
    </source>
</evidence>
<evidence type="ECO:0000256" key="8">
    <source>
        <dbReference type="ARBA" id="ARBA00023002"/>
    </source>
</evidence>
<sequence>MAEELASATKTASHVLQACSNDDKNVALRSIHNQLKENKDFIIQQNKLDLEFANQKVKSGELSQSLFSRLDIEKKYDSLLQGVLDIEQLPDPTGQIQLAKQLDNGLELYRVSCPVGVLLIIFEARPEVIVQISCLAIKSGNAVILKGGKEANNSNICLMQMIQKALRESNVIPADAVQLVTSRDDIATLLKLDRYVDLVIPRGSNDLVRYVQENTRIPVLGHADGICSTYVDQSADLSKAVKLAVDGKTNYPAACNSTETLLIHTSILSTHLPAIAKGLLEKNVLIRADQSAFEVLNKSHANLIGSRIVHSVAQDYKTEFLDLEIAVKTVNSVDEAIQHINTHGSKHTDCIVTESKANAQKFMKLVDAAGTYWNASTRFADGFRYGFGAEIGVSTNKTHARGPVGLEGLMIYKYQLFGNGHCVGEYSDGAGASGLIAAHKLLQSKIQFDLYEQKSHLGGVWHYDNKPLSNEAQIKSYNGSAEYIPVYHNEANIPSALYPSLHTNLPAELMGIRDYPFESVKQFPTHSMVYEYLESFAKSKGVYPHIKFSHQVENITGNKVTVNGHVTEYDYIMICNGHYAVPKIPNIRGLQDFKGRIIHSQEYRNPIDKSVLVVGGSFSGKDIAREHPGCYWSVKEPKDGQLSVVEYFTPDGFVTKEGEFKVEKVIFATGYRYSVPFCDFLDIQDGINDLYLHLLYKPNKAIMLLGLPMSVVPFHLVEYQAELCVAIMQGLQVDVNGFDLDPLEGKPKHWFGADREFIYCDYLASLYGGPKVPEWRKELRTHAAALRTKQLGY</sequence>
<dbReference type="Pfam" id="PF00171">
    <property type="entry name" value="Aldedh"/>
    <property type="match status" value="1"/>
</dbReference>
<dbReference type="GO" id="GO:0004499">
    <property type="term" value="F:N,N-dimethylaniline monooxygenase activity"/>
    <property type="evidence" value="ECO:0007669"/>
    <property type="project" value="InterPro"/>
</dbReference>